<keyword evidence="9" id="KW-0472">Membrane</keyword>
<evidence type="ECO:0000256" key="8">
    <source>
        <dbReference type="RuleBase" id="RU003983"/>
    </source>
</evidence>
<evidence type="ECO:0000259" key="11">
    <source>
        <dbReference type="Pfam" id="PF16491"/>
    </source>
</evidence>
<dbReference type="CDD" id="cd07343">
    <property type="entry name" value="M48A_Zmpste24p_like"/>
    <property type="match status" value="1"/>
</dbReference>
<evidence type="ECO:0000313" key="12">
    <source>
        <dbReference type="EMBL" id="HHY25263.1"/>
    </source>
</evidence>
<evidence type="ECO:0000256" key="3">
    <source>
        <dbReference type="ARBA" id="ARBA00022801"/>
    </source>
</evidence>
<feature type="binding site" evidence="7">
    <location>
        <position position="346"/>
    </location>
    <ligand>
        <name>Zn(2+)</name>
        <dbReference type="ChEBI" id="CHEBI:29105"/>
        <note>catalytic</note>
    </ligand>
</feature>
<feature type="binding site" evidence="7">
    <location>
        <position position="278"/>
    </location>
    <ligand>
        <name>Zn(2+)</name>
        <dbReference type="ChEBI" id="CHEBI:29105"/>
        <note>catalytic</note>
    </ligand>
</feature>
<evidence type="ECO:0000256" key="5">
    <source>
        <dbReference type="ARBA" id="ARBA00023049"/>
    </source>
</evidence>
<dbReference type="Proteomes" id="UP000553059">
    <property type="component" value="Unassembled WGS sequence"/>
</dbReference>
<dbReference type="Pfam" id="PF16491">
    <property type="entry name" value="Peptidase_M48_N"/>
    <property type="match status" value="1"/>
</dbReference>
<evidence type="ECO:0000256" key="7">
    <source>
        <dbReference type="PIRSR" id="PIRSR627057-2"/>
    </source>
</evidence>
<dbReference type="InterPro" id="IPR001915">
    <property type="entry name" value="Peptidase_M48"/>
</dbReference>
<reference evidence="12 13" key="1">
    <citation type="journal article" date="2020" name="Biotechnol. Biofuels">
        <title>New insights from the biogas microbiome by comprehensive genome-resolved metagenomics of nearly 1600 species originating from multiple anaerobic digesters.</title>
        <authorList>
            <person name="Campanaro S."/>
            <person name="Treu L."/>
            <person name="Rodriguez-R L.M."/>
            <person name="Kovalovszki A."/>
            <person name="Ziels R.M."/>
            <person name="Maus I."/>
            <person name="Zhu X."/>
            <person name="Kougias P.G."/>
            <person name="Basile A."/>
            <person name="Luo G."/>
            <person name="Schluter A."/>
            <person name="Konstantinidis K.T."/>
            <person name="Angelidaki I."/>
        </authorList>
    </citation>
    <scope>NUCLEOTIDE SEQUENCE [LARGE SCALE GENOMIC DNA]</scope>
    <source>
        <strain evidence="12">AS05jafATM_4</strain>
    </source>
</reference>
<evidence type="ECO:0000313" key="13">
    <source>
        <dbReference type="Proteomes" id="UP000553059"/>
    </source>
</evidence>
<keyword evidence="4 7" id="KW-0862">Zinc</keyword>
<evidence type="ECO:0000256" key="1">
    <source>
        <dbReference type="ARBA" id="ARBA00022670"/>
    </source>
</evidence>
<evidence type="ECO:0000256" key="9">
    <source>
        <dbReference type="SAM" id="Phobius"/>
    </source>
</evidence>
<evidence type="ECO:0000259" key="10">
    <source>
        <dbReference type="Pfam" id="PF01435"/>
    </source>
</evidence>
<feature type="domain" description="Peptidase M48" evidence="10">
    <location>
        <begin position="206"/>
        <end position="403"/>
    </location>
</feature>
<feature type="transmembrane region" description="Helical" evidence="9">
    <location>
        <begin position="7"/>
        <end position="26"/>
    </location>
</feature>
<keyword evidence="5 8" id="KW-0482">Metalloprotease</keyword>
<dbReference type="GO" id="GO:0004222">
    <property type="term" value="F:metalloendopeptidase activity"/>
    <property type="evidence" value="ECO:0007669"/>
    <property type="project" value="InterPro"/>
</dbReference>
<comment type="caution">
    <text evidence="12">The sequence shown here is derived from an EMBL/GenBank/DDBJ whole genome shotgun (WGS) entry which is preliminary data.</text>
</comment>
<dbReference type="Pfam" id="PF01435">
    <property type="entry name" value="Peptidase_M48"/>
    <property type="match status" value="1"/>
</dbReference>
<keyword evidence="2 7" id="KW-0479">Metal-binding</keyword>
<dbReference type="PANTHER" id="PTHR10120">
    <property type="entry name" value="CAAX PRENYL PROTEASE 1"/>
    <property type="match status" value="1"/>
</dbReference>
<keyword evidence="9" id="KW-1133">Transmembrane helix</keyword>
<organism evidence="12 13">
    <name type="scientific">Desulfitobacterium dehalogenans</name>
    <dbReference type="NCBI Taxonomy" id="36854"/>
    <lineage>
        <taxon>Bacteria</taxon>
        <taxon>Bacillati</taxon>
        <taxon>Bacillota</taxon>
        <taxon>Clostridia</taxon>
        <taxon>Eubacteriales</taxon>
        <taxon>Desulfitobacteriaceae</taxon>
        <taxon>Desulfitobacterium</taxon>
    </lineage>
</organism>
<dbReference type="Gene3D" id="3.30.2010.10">
    <property type="entry name" value="Metalloproteases ('zincins'), catalytic domain"/>
    <property type="match status" value="1"/>
</dbReference>
<dbReference type="AlphaFoldDB" id="A0A7C6Z229"/>
<gene>
    <name evidence="12" type="ORF">GX523_00670</name>
</gene>
<feature type="transmembrane region" description="Helical" evidence="9">
    <location>
        <begin position="284"/>
        <end position="306"/>
    </location>
</feature>
<feature type="transmembrane region" description="Helical" evidence="9">
    <location>
        <begin position="58"/>
        <end position="78"/>
    </location>
</feature>
<keyword evidence="1 8" id="KW-0645">Protease</keyword>
<evidence type="ECO:0000256" key="4">
    <source>
        <dbReference type="ARBA" id="ARBA00022833"/>
    </source>
</evidence>
<feature type="transmembrane region" description="Helical" evidence="9">
    <location>
        <begin position="172"/>
        <end position="194"/>
    </location>
</feature>
<evidence type="ECO:0000256" key="6">
    <source>
        <dbReference type="PIRSR" id="PIRSR627057-1"/>
    </source>
</evidence>
<feature type="transmembrane region" description="Helical" evidence="9">
    <location>
        <begin position="318"/>
        <end position="337"/>
    </location>
</feature>
<proteinExistence type="inferred from homology"/>
<keyword evidence="3 8" id="KW-0378">Hydrolase</keyword>
<feature type="transmembrane region" description="Helical" evidence="9">
    <location>
        <begin position="99"/>
        <end position="127"/>
    </location>
</feature>
<sequence length="411" mass="47509">MKTRSTMIWISLITLALLFSLAYLWYALFPGQIRPEAVRFFGVEQIEQGRDYSRGIRISYILNFIVQTLFLLWILASGRGSHLSRACEQWAQGRKWSGYLAFYLVIWSLLALIRLPFTFFSGFYWQQLWGFSTQSFPSWWGDFLKESLLDLVLGGVGVFLLFLAFRNWPRTWWLICGIFFSLWLVIQSLFWPVFVAPLFNHFQPIANPEITSMVNELANKADLAIDEMLVMDASRRTTKANAYFAGVGETKRIVLYDNLLNQYPKEEIKAVIAHEMAHWQKGHIARGLFLGTLGSFLVWGGAYLVLRQEMSRHHVPPLVWAVFLLFVVLVNFVSAPLQNSISRQMEIEADQTAVLLTEDPQAAIQLQMDLALKNRSDLSPPRFIEWFSYTHPSVLTRIEKINEVGVHFHLK</sequence>
<feature type="active site" description="Proton donor" evidence="6">
    <location>
        <position position="350"/>
    </location>
</feature>
<feature type="domain" description="CAAX prenyl protease 1 N-terminal" evidence="11">
    <location>
        <begin position="42"/>
        <end position="200"/>
    </location>
</feature>
<feature type="transmembrane region" description="Helical" evidence="9">
    <location>
        <begin position="147"/>
        <end position="165"/>
    </location>
</feature>
<evidence type="ECO:0000256" key="2">
    <source>
        <dbReference type="ARBA" id="ARBA00022723"/>
    </source>
</evidence>
<name>A0A7C6Z229_9FIRM</name>
<dbReference type="EMBL" id="DUTF01000015">
    <property type="protein sequence ID" value="HHY25263.1"/>
    <property type="molecule type" value="Genomic_DNA"/>
</dbReference>
<dbReference type="GO" id="GO:0071586">
    <property type="term" value="P:CAAX-box protein processing"/>
    <property type="evidence" value="ECO:0007669"/>
    <property type="project" value="InterPro"/>
</dbReference>
<feature type="active site" evidence="6">
    <location>
        <position position="275"/>
    </location>
</feature>
<protein>
    <submittedName>
        <fullName evidence="12">M48 family metallopeptidase</fullName>
    </submittedName>
</protein>
<comment type="similarity">
    <text evidence="8">Belongs to the peptidase M48 family.</text>
</comment>
<dbReference type="GO" id="GO:0046872">
    <property type="term" value="F:metal ion binding"/>
    <property type="evidence" value="ECO:0007669"/>
    <property type="project" value="UniProtKB-KW"/>
</dbReference>
<dbReference type="InterPro" id="IPR027057">
    <property type="entry name" value="CAXX_Prtase_1"/>
</dbReference>
<comment type="cofactor">
    <cofactor evidence="7 8">
        <name>Zn(2+)</name>
        <dbReference type="ChEBI" id="CHEBI:29105"/>
    </cofactor>
    <text evidence="7 8">Binds 1 zinc ion per subunit.</text>
</comment>
<accession>A0A7C6Z229</accession>
<keyword evidence="9" id="KW-0812">Transmembrane</keyword>
<feature type="binding site" evidence="7">
    <location>
        <position position="274"/>
    </location>
    <ligand>
        <name>Zn(2+)</name>
        <dbReference type="ChEBI" id="CHEBI:29105"/>
        <note>catalytic</note>
    </ligand>
</feature>
<dbReference type="InterPro" id="IPR032456">
    <property type="entry name" value="Peptidase_M48_N"/>
</dbReference>